<dbReference type="PROSITE" id="PS51168">
    <property type="entry name" value="CHORISMATE_MUT_2"/>
    <property type="match status" value="1"/>
</dbReference>
<dbReference type="InterPro" id="IPR051331">
    <property type="entry name" value="Chorismate_mutase-related"/>
</dbReference>
<dbReference type="RefSeq" id="WP_254167293.1">
    <property type="nucleotide sequence ID" value="NZ_JANAFB010000028.1"/>
</dbReference>
<keyword evidence="1 3" id="KW-0413">Isomerase</keyword>
<dbReference type="InterPro" id="IPR002701">
    <property type="entry name" value="CM_II_prokaryot"/>
</dbReference>
<organism evidence="3 4">
    <name type="scientific">Rothia santali</name>
    <dbReference type="NCBI Taxonomy" id="2949643"/>
    <lineage>
        <taxon>Bacteria</taxon>
        <taxon>Bacillati</taxon>
        <taxon>Actinomycetota</taxon>
        <taxon>Actinomycetes</taxon>
        <taxon>Micrococcales</taxon>
        <taxon>Micrococcaceae</taxon>
        <taxon>Rothia</taxon>
    </lineage>
</organism>
<dbReference type="PANTHER" id="PTHR38041">
    <property type="entry name" value="CHORISMATE MUTASE"/>
    <property type="match status" value="1"/>
</dbReference>
<dbReference type="Gene3D" id="1.20.59.10">
    <property type="entry name" value="Chorismate mutase"/>
    <property type="match status" value="1"/>
</dbReference>
<dbReference type="Pfam" id="PF01817">
    <property type="entry name" value="CM_2"/>
    <property type="match status" value="1"/>
</dbReference>
<keyword evidence="4" id="KW-1185">Reference proteome</keyword>
<comment type="caution">
    <text evidence="3">The sequence shown here is derived from an EMBL/GenBank/DDBJ whole genome shotgun (WGS) entry which is preliminary data.</text>
</comment>
<dbReference type="PANTHER" id="PTHR38041:SF1">
    <property type="entry name" value="CHORISMATE MUTASE"/>
    <property type="match status" value="1"/>
</dbReference>
<dbReference type="EMBL" id="JANAFB010000028">
    <property type="protein sequence ID" value="MCP3426521.1"/>
    <property type="molecule type" value="Genomic_DNA"/>
</dbReference>
<evidence type="ECO:0000256" key="1">
    <source>
        <dbReference type="ARBA" id="ARBA00023235"/>
    </source>
</evidence>
<name>A0A9X2KLU2_9MICC</name>
<evidence type="ECO:0000313" key="4">
    <source>
        <dbReference type="Proteomes" id="UP001139502"/>
    </source>
</evidence>
<dbReference type="NCBIfam" id="TIGR01795">
    <property type="entry name" value="CM_mono_cladeE"/>
    <property type="match status" value="1"/>
</dbReference>
<dbReference type="Proteomes" id="UP001139502">
    <property type="component" value="Unassembled WGS sequence"/>
</dbReference>
<dbReference type="InterPro" id="IPR036263">
    <property type="entry name" value="Chorismate_II_sf"/>
</dbReference>
<dbReference type="SMART" id="SM00830">
    <property type="entry name" value="CM_2"/>
    <property type="match status" value="1"/>
</dbReference>
<evidence type="ECO:0000313" key="3">
    <source>
        <dbReference type="EMBL" id="MCP3426521.1"/>
    </source>
</evidence>
<dbReference type="GO" id="GO:0009697">
    <property type="term" value="P:salicylic acid biosynthetic process"/>
    <property type="evidence" value="ECO:0007669"/>
    <property type="project" value="TreeGrafter"/>
</dbReference>
<dbReference type="GO" id="GO:0046417">
    <property type="term" value="P:chorismate metabolic process"/>
    <property type="evidence" value="ECO:0007669"/>
    <property type="project" value="InterPro"/>
</dbReference>
<dbReference type="GO" id="GO:0004106">
    <property type="term" value="F:chorismate mutase activity"/>
    <property type="evidence" value="ECO:0007669"/>
    <property type="project" value="UniProtKB-EC"/>
</dbReference>
<accession>A0A9X2KLU2</accession>
<dbReference type="SUPFAM" id="SSF48600">
    <property type="entry name" value="Chorismate mutase II"/>
    <property type="match status" value="1"/>
</dbReference>
<dbReference type="InterPro" id="IPR010951">
    <property type="entry name" value="CM_bact"/>
</dbReference>
<dbReference type="EC" id="5.4.99.5" evidence="3"/>
<feature type="domain" description="Chorismate mutase" evidence="2">
    <location>
        <begin position="35"/>
        <end position="126"/>
    </location>
</feature>
<protein>
    <submittedName>
        <fullName evidence="3">Chorismate mutase</fullName>
        <ecNumber evidence="3">5.4.99.5</ecNumber>
    </submittedName>
</protein>
<dbReference type="NCBIfam" id="NF006691">
    <property type="entry name" value="PRK09239.1"/>
    <property type="match status" value="1"/>
</dbReference>
<dbReference type="InterPro" id="IPR036979">
    <property type="entry name" value="CM_dom_sf"/>
</dbReference>
<proteinExistence type="predicted"/>
<gene>
    <name evidence="3" type="ORF">NBM05_11045</name>
</gene>
<dbReference type="AlphaFoldDB" id="A0A9X2KLU2"/>
<evidence type="ECO:0000259" key="2">
    <source>
        <dbReference type="PROSITE" id="PS51168"/>
    </source>
</evidence>
<reference evidence="3" key="1">
    <citation type="submission" date="2022-06" db="EMBL/GenBank/DDBJ databases">
        <title>Rothia sp. isolated from sandalwood seedling.</title>
        <authorList>
            <person name="Tuikhar N."/>
            <person name="Kirdat K."/>
            <person name="Thorat V."/>
            <person name="Swetha P."/>
            <person name="Padma S."/>
            <person name="Sundararaj R."/>
            <person name="Yadav A."/>
        </authorList>
    </citation>
    <scope>NUCLEOTIDE SEQUENCE</scope>
    <source>
        <strain evidence="3">AR01</strain>
    </source>
</reference>
<sequence length="138" mass="15364">MTEHPHATPPQGLEPETSAHLEFDASATSLSDVDPAIFEELLGIRQTIDNIDAALVHMLAERFRATKRVGYLKAQHHLPAGDAGREAAQIQRLRGLAEAAHLDPEFAEKILNFIISEVIRHHERIAEDHRTEAPETRA</sequence>